<evidence type="ECO:0000313" key="3">
    <source>
        <dbReference type="Proteomes" id="UP000238479"/>
    </source>
</evidence>
<dbReference type="Gramene" id="PRQ29686">
    <property type="protein sequence ID" value="PRQ29686"/>
    <property type="gene ID" value="RchiOBHm_Chr5g0016491"/>
</dbReference>
<dbReference type="PANTHER" id="PTHR31111:SF136">
    <property type="entry name" value="F-BOX ASSOCIATED DOMAIN-CONTAINING PROTEIN"/>
    <property type="match status" value="1"/>
</dbReference>
<dbReference type="NCBIfam" id="TIGR01640">
    <property type="entry name" value="F_box_assoc_1"/>
    <property type="match status" value="1"/>
</dbReference>
<dbReference type="InterPro" id="IPR013187">
    <property type="entry name" value="F-box-assoc_dom_typ3"/>
</dbReference>
<dbReference type="PANTHER" id="PTHR31111">
    <property type="entry name" value="BNAA05G37150D PROTEIN-RELATED"/>
    <property type="match status" value="1"/>
</dbReference>
<dbReference type="AlphaFoldDB" id="A0A2P6Q682"/>
<dbReference type="Proteomes" id="UP000238479">
    <property type="component" value="Chromosome 5"/>
</dbReference>
<dbReference type="SUPFAM" id="SSF81383">
    <property type="entry name" value="F-box domain"/>
    <property type="match status" value="1"/>
</dbReference>
<dbReference type="Pfam" id="PF00646">
    <property type="entry name" value="F-box"/>
    <property type="match status" value="1"/>
</dbReference>
<sequence>MTMAIIPNFWIGAKLSDRCIHRFKPLAPYLLLLFSITRWKKYRMREANLKSRLIDLPHDVKENILLRLPTKSIFCILCASKAFSSIIDSSLFASLHMSALLNNGMNSVAEVPQLMLFDRSMTKEYFEIQLQPLKYNGKSDLTKSDYNFPVSKILSKSIYNVDFIFHNLVFFKTDSIFGGPSYLLNPFKREVLKIPTTETDRYLVDWYGMGFDSTINTCKIVHVYKDGKNDKLAAHVYVLRPRSCFWRDIQAVPPCDLSRVSVCAYGDMHWLVMKGSHRDIGGGRSHIISFDFKKEEFCWTPHPTLHEVCNNLLSLNDYYLLNVKGSMTIVDISSRKYVEIWVMKNYGKKEWSLDYKIDTQRFVERPMGMFEYYTCGEWEKGIFFLQENMGWGRYRPSVYYILDLQCASMKRMEKLWSGFEKRIFSYTGSLISLKCYGDFVQATTKSNVWHFT</sequence>
<name>A0A2P6Q682_ROSCH</name>
<proteinExistence type="predicted"/>
<dbReference type="Pfam" id="PF08268">
    <property type="entry name" value="FBA_3"/>
    <property type="match status" value="1"/>
</dbReference>
<organism evidence="2 3">
    <name type="scientific">Rosa chinensis</name>
    <name type="common">China rose</name>
    <dbReference type="NCBI Taxonomy" id="74649"/>
    <lineage>
        <taxon>Eukaryota</taxon>
        <taxon>Viridiplantae</taxon>
        <taxon>Streptophyta</taxon>
        <taxon>Embryophyta</taxon>
        <taxon>Tracheophyta</taxon>
        <taxon>Spermatophyta</taxon>
        <taxon>Magnoliopsida</taxon>
        <taxon>eudicotyledons</taxon>
        <taxon>Gunneridae</taxon>
        <taxon>Pentapetalae</taxon>
        <taxon>rosids</taxon>
        <taxon>fabids</taxon>
        <taxon>Rosales</taxon>
        <taxon>Rosaceae</taxon>
        <taxon>Rosoideae</taxon>
        <taxon>Rosoideae incertae sedis</taxon>
        <taxon>Rosa</taxon>
    </lineage>
</organism>
<comment type="caution">
    <text evidence="2">The sequence shown here is derived from an EMBL/GenBank/DDBJ whole genome shotgun (WGS) entry which is preliminary data.</text>
</comment>
<feature type="domain" description="F-box" evidence="1">
    <location>
        <begin position="50"/>
        <end position="95"/>
    </location>
</feature>
<dbReference type="InterPro" id="IPR001810">
    <property type="entry name" value="F-box_dom"/>
</dbReference>
<evidence type="ECO:0000259" key="1">
    <source>
        <dbReference type="PROSITE" id="PS50181"/>
    </source>
</evidence>
<accession>A0A2P6Q682</accession>
<protein>
    <submittedName>
        <fullName evidence="2">Putative F-box domain-containing protein</fullName>
    </submittedName>
</protein>
<dbReference type="EMBL" id="PDCK01000043">
    <property type="protein sequence ID" value="PRQ29686.1"/>
    <property type="molecule type" value="Genomic_DNA"/>
</dbReference>
<dbReference type="STRING" id="74649.A0A2P6Q682"/>
<dbReference type="InterPro" id="IPR017451">
    <property type="entry name" value="F-box-assoc_interact_dom"/>
</dbReference>
<reference evidence="2 3" key="1">
    <citation type="journal article" date="2018" name="Nat. Genet.">
        <title>The Rosa genome provides new insights in the design of modern roses.</title>
        <authorList>
            <person name="Bendahmane M."/>
        </authorList>
    </citation>
    <scope>NUCLEOTIDE SEQUENCE [LARGE SCALE GENOMIC DNA]</scope>
    <source>
        <strain evidence="3">cv. Old Blush</strain>
    </source>
</reference>
<gene>
    <name evidence="2" type="ORF">RchiOBHm_Chr5g0016491</name>
</gene>
<evidence type="ECO:0000313" key="2">
    <source>
        <dbReference type="EMBL" id="PRQ29686.1"/>
    </source>
</evidence>
<dbReference type="PROSITE" id="PS50181">
    <property type="entry name" value="FBOX"/>
    <property type="match status" value="1"/>
</dbReference>
<keyword evidence="3" id="KW-1185">Reference proteome</keyword>
<dbReference type="OMA" id="STINTCK"/>
<dbReference type="InterPro" id="IPR036047">
    <property type="entry name" value="F-box-like_dom_sf"/>
</dbReference>